<evidence type="ECO:0000313" key="2">
    <source>
        <dbReference type="EMBL" id="HIU47379.1"/>
    </source>
</evidence>
<protein>
    <submittedName>
        <fullName evidence="2">Uncharacterized protein</fullName>
    </submittedName>
</protein>
<feature type="chain" id="PRO_5038779434" evidence="1">
    <location>
        <begin position="26"/>
        <end position="59"/>
    </location>
</feature>
<evidence type="ECO:0000256" key="1">
    <source>
        <dbReference type="SAM" id="SignalP"/>
    </source>
</evidence>
<sequence length="59" mass="6419">MKYRVGAVVLMLMLAFSMLAMTACAEEIDGFDGEVVIADDDNVLVKITGFNPESPMGYE</sequence>
<dbReference type="Proteomes" id="UP000824123">
    <property type="component" value="Unassembled WGS sequence"/>
</dbReference>
<dbReference type="AlphaFoldDB" id="A0A9D1LSW0"/>
<gene>
    <name evidence="2" type="ORF">IAC59_09025</name>
</gene>
<organism evidence="2 3">
    <name type="scientific">Candidatus Fimadaptatus faecigallinarum</name>
    <dbReference type="NCBI Taxonomy" id="2840814"/>
    <lineage>
        <taxon>Bacteria</taxon>
        <taxon>Bacillati</taxon>
        <taxon>Bacillota</taxon>
        <taxon>Clostridia</taxon>
        <taxon>Eubacteriales</taxon>
        <taxon>Candidatus Fimadaptatus</taxon>
    </lineage>
</organism>
<evidence type="ECO:0000313" key="3">
    <source>
        <dbReference type="Proteomes" id="UP000824123"/>
    </source>
</evidence>
<feature type="non-terminal residue" evidence="2">
    <location>
        <position position="59"/>
    </location>
</feature>
<reference evidence="2" key="1">
    <citation type="submission" date="2020-10" db="EMBL/GenBank/DDBJ databases">
        <authorList>
            <person name="Gilroy R."/>
        </authorList>
    </citation>
    <scope>NUCLEOTIDE SEQUENCE</scope>
    <source>
        <strain evidence="2">ChiSxjej2B14-8506</strain>
    </source>
</reference>
<reference evidence="2" key="2">
    <citation type="journal article" date="2021" name="PeerJ">
        <title>Extensive microbial diversity within the chicken gut microbiome revealed by metagenomics and culture.</title>
        <authorList>
            <person name="Gilroy R."/>
            <person name="Ravi A."/>
            <person name="Getino M."/>
            <person name="Pursley I."/>
            <person name="Horton D.L."/>
            <person name="Alikhan N.F."/>
            <person name="Baker D."/>
            <person name="Gharbi K."/>
            <person name="Hall N."/>
            <person name="Watson M."/>
            <person name="Adriaenssens E.M."/>
            <person name="Foster-Nyarko E."/>
            <person name="Jarju S."/>
            <person name="Secka A."/>
            <person name="Antonio M."/>
            <person name="Oren A."/>
            <person name="Chaudhuri R.R."/>
            <person name="La Ragione R."/>
            <person name="Hildebrand F."/>
            <person name="Pallen M.J."/>
        </authorList>
    </citation>
    <scope>NUCLEOTIDE SEQUENCE</scope>
    <source>
        <strain evidence="2">ChiSxjej2B14-8506</strain>
    </source>
</reference>
<dbReference type="EMBL" id="DVNK01000053">
    <property type="protein sequence ID" value="HIU47379.1"/>
    <property type="molecule type" value="Genomic_DNA"/>
</dbReference>
<keyword evidence="1" id="KW-0732">Signal</keyword>
<proteinExistence type="predicted"/>
<dbReference type="PROSITE" id="PS51257">
    <property type="entry name" value="PROKAR_LIPOPROTEIN"/>
    <property type="match status" value="1"/>
</dbReference>
<comment type="caution">
    <text evidence="2">The sequence shown here is derived from an EMBL/GenBank/DDBJ whole genome shotgun (WGS) entry which is preliminary data.</text>
</comment>
<feature type="signal peptide" evidence="1">
    <location>
        <begin position="1"/>
        <end position="25"/>
    </location>
</feature>
<name>A0A9D1LSW0_9FIRM</name>
<accession>A0A9D1LSW0</accession>